<evidence type="ECO:0000313" key="5">
    <source>
        <dbReference type="Proteomes" id="UP001595445"/>
    </source>
</evidence>
<evidence type="ECO:0000256" key="2">
    <source>
        <dbReference type="ARBA" id="ARBA00022679"/>
    </source>
</evidence>
<comment type="caution">
    <text evidence="4">The sequence shown here is derived from an EMBL/GenBank/DDBJ whole genome shotgun (WGS) entry which is preliminary data.</text>
</comment>
<proteinExistence type="inferred from homology"/>
<sequence>MSKNDLGREPFRSDGRLIVSYPKSGRTWIDFALKAHSIDATLTHAGCSTNWREIGRPFSGIRPELATLPLVFLHRNPIDTAVSMFYQVRYRDLRRDSGRYWRMYLPLLMRGALPPCDIDSFVLHPTHGIEKVCRFNRAWLDHLAGRTDCLTLTYEALRTDPAAGFQRLLDFFDISGVTGADLAEAATFDKMKTAEQKGGMAATSPGAKVRKGKVRGYVEELRPDTITACRAIMDRFGFGKEA</sequence>
<evidence type="ECO:0000256" key="1">
    <source>
        <dbReference type="ARBA" id="ARBA00005771"/>
    </source>
</evidence>
<keyword evidence="2" id="KW-0808">Transferase</keyword>
<name>A0ABV7DZP4_9RHOB</name>
<feature type="domain" description="Sulfotransferase" evidence="3">
    <location>
        <begin position="70"/>
        <end position="234"/>
    </location>
</feature>
<organism evidence="4 5">
    <name type="scientific">Tabrizicola soli</name>
    <dbReference type="NCBI Taxonomy" id="2185115"/>
    <lineage>
        <taxon>Bacteria</taxon>
        <taxon>Pseudomonadati</taxon>
        <taxon>Pseudomonadota</taxon>
        <taxon>Alphaproteobacteria</taxon>
        <taxon>Rhodobacterales</taxon>
        <taxon>Paracoccaceae</taxon>
        <taxon>Tabrizicola</taxon>
    </lineage>
</organism>
<reference evidence="5" key="1">
    <citation type="journal article" date="2019" name="Int. J. Syst. Evol. Microbiol.">
        <title>The Global Catalogue of Microorganisms (GCM) 10K type strain sequencing project: providing services to taxonomists for standard genome sequencing and annotation.</title>
        <authorList>
            <consortium name="The Broad Institute Genomics Platform"/>
            <consortium name="The Broad Institute Genome Sequencing Center for Infectious Disease"/>
            <person name="Wu L."/>
            <person name="Ma J."/>
        </authorList>
    </citation>
    <scope>NUCLEOTIDE SEQUENCE [LARGE SCALE GENOMIC DNA]</scope>
    <source>
        <strain evidence="5">KCTC 62102</strain>
    </source>
</reference>
<dbReference type="EMBL" id="JBHRSM010000026">
    <property type="protein sequence ID" value="MFC3087820.1"/>
    <property type="molecule type" value="Genomic_DNA"/>
</dbReference>
<dbReference type="PANTHER" id="PTHR11783">
    <property type="entry name" value="SULFOTRANSFERASE SULT"/>
    <property type="match status" value="1"/>
</dbReference>
<gene>
    <name evidence="4" type="ORF">ACFOD6_17360</name>
</gene>
<dbReference type="InterPro" id="IPR000863">
    <property type="entry name" value="Sulfotransferase_dom"/>
</dbReference>
<dbReference type="Proteomes" id="UP001595445">
    <property type="component" value="Unassembled WGS sequence"/>
</dbReference>
<dbReference type="RefSeq" id="WP_197642097.1">
    <property type="nucleotide sequence ID" value="NZ_JAEACP010000003.1"/>
</dbReference>
<evidence type="ECO:0000313" key="4">
    <source>
        <dbReference type="EMBL" id="MFC3087820.1"/>
    </source>
</evidence>
<comment type="similarity">
    <text evidence="1">Belongs to the sulfotransferase 1 family.</text>
</comment>
<protein>
    <submittedName>
        <fullName evidence="4">Sulfotransferase domain-containing protein</fullName>
    </submittedName>
</protein>
<dbReference type="Pfam" id="PF00685">
    <property type="entry name" value="Sulfotransfer_1"/>
    <property type="match status" value="1"/>
</dbReference>
<evidence type="ECO:0000259" key="3">
    <source>
        <dbReference type="Pfam" id="PF00685"/>
    </source>
</evidence>
<dbReference type="Gene3D" id="3.40.50.300">
    <property type="entry name" value="P-loop containing nucleotide triphosphate hydrolases"/>
    <property type="match status" value="1"/>
</dbReference>
<accession>A0ABV7DZP4</accession>
<dbReference type="InterPro" id="IPR027417">
    <property type="entry name" value="P-loop_NTPase"/>
</dbReference>
<keyword evidence="5" id="KW-1185">Reference proteome</keyword>
<dbReference type="SUPFAM" id="SSF52540">
    <property type="entry name" value="P-loop containing nucleoside triphosphate hydrolases"/>
    <property type="match status" value="1"/>
</dbReference>